<dbReference type="EMBL" id="OM869649">
    <property type="protein sequence ID" value="UPW41689.1"/>
    <property type="molecule type" value="Genomic_DNA"/>
</dbReference>
<keyword evidence="1" id="KW-1133">Transmembrane helix</keyword>
<feature type="transmembrane region" description="Helical" evidence="1">
    <location>
        <begin position="20"/>
        <end position="38"/>
    </location>
</feature>
<proteinExistence type="predicted"/>
<accession>A0A976N1V6</accession>
<evidence type="ECO:0000313" key="2">
    <source>
        <dbReference type="EMBL" id="UPW41689.1"/>
    </source>
</evidence>
<sequence length="89" mass="10546">MQSRATTKTSTLVNWIKFALKWLIFYFIVVPLMEVIFFRKLRNMRRSYSHLVNTNLLSTQPPLNVDGNYIQKLSSETQTDKVSRRTYSI</sequence>
<protein>
    <submittedName>
        <fullName evidence="2">Uncharacterized protein</fullName>
    </submittedName>
</protein>
<reference evidence="2" key="1">
    <citation type="submission" date="2022-02" db="EMBL/GenBank/DDBJ databases">
        <title>Towards deciphering the DNA virus diversity associated with rodent species in the families Cricetidae and Heteromyidae.</title>
        <authorList>
            <person name="Lund M."/>
            <person name="Larsen B.B."/>
            <person name="Gryseels S."/>
            <person name="Kraberger S."/>
            <person name="Rowsey D.M."/>
            <person name="Steger L."/>
            <person name="Yule K.M."/>
            <person name="Upham N.S."/>
            <person name="Worobey M."/>
            <person name="Van Doorslaer K."/>
            <person name="Varsani A."/>
        </authorList>
    </citation>
    <scope>NUCLEOTIDE SEQUENCE</scope>
    <source>
        <strain evidence="2">NeonRodF8_20</strain>
    </source>
</reference>
<name>A0A976N1V6_9VIRU</name>
<organism evidence="2">
    <name type="scientific">Peromfec virus RodF8_20</name>
    <dbReference type="NCBI Taxonomy" id="2929362"/>
    <lineage>
        <taxon>Viruses</taxon>
        <taxon>Monodnaviria</taxon>
        <taxon>Sangervirae</taxon>
        <taxon>Phixviricota</taxon>
        <taxon>Malgrandaviricetes</taxon>
        <taxon>Petitvirales</taxon>
        <taxon>Microviridae</taxon>
    </lineage>
</organism>
<keyword evidence="1" id="KW-0472">Membrane</keyword>
<evidence type="ECO:0000256" key="1">
    <source>
        <dbReference type="SAM" id="Phobius"/>
    </source>
</evidence>
<keyword evidence="1" id="KW-0812">Transmembrane</keyword>